<evidence type="ECO:0000313" key="2">
    <source>
        <dbReference type="EMBL" id="KAF6162623.1"/>
    </source>
</evidence>
<name>A0A7J7N694_9MAGN</name>
<keyword evidence="3" id="KW-1185">Reference proteome</keyword>
<proteinExistence type="predicted"/>
<evidence type="ECO:0000313" key="3">
    <source>
        <dbReference type="Proteomes" id="UP000541444"/>
    </source>
</evidence>
<sequence>MKIRTIELTFHTLSHLHSTITMAPSKNVRTISQEAFDGLIKENMDDLDMDPTEALQDAIETLTLQGVDLSGIVTCIPGVTNANENPIIQSLDRLRELNSTTQFDNKDIDEVAESLDTFYDLCSTEGSGNASIGTRNEGLDLVISICSKIPVQCEGTLVSAFKAMALLIYDIQSTEAFRRCGGPKIIVDILTDSCQNINIWSSGFAVVAAAATGNELVKEAFMELKIDELLFKILRGITKTSIQSPYNAIRVLLTPDDGRVVASQVYGYARRFGKIGMAEALMGPLREGLRSPNLVSASIALKSVAVNDEICKSIADNGGIDVVLQCIDDSGVQNNDTAARACCSLLSKLAGSDANKSSIVQRGGMDRLVKLSSRFSEDSFVLQEIMSIVCILSLRSPDNAARAIEAGAGDMAIQAMQKFQNAHQMQKQSCLMIRNLAVRNAENRTILLGNGIEKIIRRAKENNEGCRAAAADALRDLGLDNYNS</sequence>
<dbReference type="AlphaFoldDB" id="A0A7J7N694"/>
<dbReference type="EMBL" id="JACGCM010001019">
    <property type="protein sequence ID" value="KAF6162623.1"/>
    <property type="molecule type" value="Genomic_DNA"/>
</dbReference>
<dbReference type="PANTHER" id="PTHR22895">
    <property type="entry name" value="ARMADILLO REPEAT-CONTAINING PROTEIN 6"/>
    <property type="match status" value="1"/>
</dbReference>
<dbReference type="OrthoDB" id="449062at2759"/>
<dbReference type="SMART" id="SM00185">
    <property type="entry name" value="ARM"/>
    <property type="match status" value="4"/>
</dbReference>
<reference evidence="2 3" key="1">
    <citation type="journal article" date="2020" name="IScience">
        <title>Genome Sequencing of the Endangered Kingdonia uniflora (Circaeasteraceae, Ranunculales) Reveals Potential Mechanisms of Evolutionary Specialization.</title>
        <authorList>
            <person name="Sun Y."/>
            <person name="Deng T."/>
            <person name="Zhang A."/>
            <person name="Moore M.J."/>
            <person name="Landis J.B."/>
            <person name="Lin N."/>
            <person name="Zhang H."/>
            <person name="Zhang X."/>
            <person name="Huang J."/>
            <person name="Zhang X."/>
            <person name="Sun H."/>
            <person name="Wang H."/>
        </authorList>
    </citation>
    <scope>NUCLEOTIDE SEQUENCE [LARGE SCALE GENOMIC DNA]</scope>
    <source>
        <strain evidence="2">TB1705</strain>
        <tissue evidence="2">Leaf</tissue>
    </source>
</reference>
<dbReference type="InterPro" id="IPR000225">
    <property type="entry name" value="Armadillo"/>
</dbReference>
<dbReference type="Proteomes" id="UP000541444">
    <property type="component" value="Unassembled WGS sequence"/>
</dbReference>
<dbReference type="InterPro" id="IPR011989">
    <property type="entry name" value="ARM-like"/>
</dbReference>
<comment type="caution">
    <text evidence="2">The sequence shown here is derived from an EMBL/GenBank/DDBJ whole genome shotgun (WGS) entry which is preliminary data.</text>
</comment>
<evidence type="ECO:0000256" key="1">
    <source>
        <dbReference type="ARBA" id="ARBA00022737"/>
    </source>
</evidence>
<keyword evidence="1" id="KW-0677">Repeat</keyword>
<gene>
    <name evidence="2" type="ORF">GIB67_003169</name>
</gene>
<protein>
    <recommendedName>
        <fullName evidence="4">Armadillo repeat-containing protein 6</fullName>
    </recommendedName>
</protein>
<dbReference type="SUPFAM" id="SSF48371">
    <property type="entry name" value="ARM repeat"/>
    <property type="match status" value="1"/>
</dbReference>
<dbReference type="InterPro" id="IPR016024">
    <property type="entry name" value="ARM-type_fold"/>
</dbReference>
<accession>A0A7J7N694</accession>
<evidence type="ECO:0008006" key="4">
    <source>
        <dbReference type="Google" id="ProtNLM"/>
    </source>
</evidence>
<dbReference type="Gene3D" id="1.25.10.10">
    <property type="entry name" value="Leucine-rich Repeat Variant"/>
    <property type="match status" value="1"/>
</dbReference>
<dbReference type="PANTHER" id="PTHR22895:SF0">
    <property type="entry name" value="ARMADILLO REPEAT-CONTAINING PROTEIN 6"/>
    <property type="match status" value="1"/>
</dbReference>
<organism evidence="2 3">
    <name type="scientific">Kingdonia uniflora</name>
    <dbReference type="NCBI Taxonomy" id="39325"/>
    <lineage>
        <taxon>Eukaryota</taxon>
        <taxon>Viridiplantae</taxon>
        <taxon>Streptophyta</taxon>
        <taxon>Embryophyta</taxon>
        <taxon>Tracheophyta</taxon>
        <taxon>Spermatophyta</taxon>
        <taxon>Magnoliopsida</taxon>
        <taxon>Ranunculales</taxon>
        <taxon>Circaeasteraceae</taxon>
        <taxon>Kingdonia</taxon>
    </lineage>
</organism>